<name>A0A919RN83_9ACTN</name>
<evidence type="ECO:0000313" key="3">
    <source>
        <dbReference type="Proteomes" id="UP000606172"/>
    </source>
</evidence>
<gene>
    <name evidence="2" type="ORF">Ssi02_57950</name>
</gene>
<accession>A0A919RN83</accession>
<organism evidence="2 3">
    <name type="scientific">Sinosporangium siamense</name>
    <dbReference type="NCBI Taxonomy" id="1367973"/>
    <lineage>
        <taxon>Bacteria</taxon>
        <taxon>Bacillati</taxon>
        <taxon>Actinomycetota</taxon>
        <taxon>Actinomycetes</taxon>
        <taxon>Streptosporangiales</taxon>
        <taxon>Streptosporangiaceae</taxon>
        <taxon>Sinosporangium</taxon>
    </lineage>
</organism>
<comment type="caution">
    <text evidence="2">The sequence shown here is derived from an EMBL/GenBank/DDBJ whole genome shotgun (WGS) entry which is preliminary data.</text>
</comment>
<dbReference type="AlphaFoldDB" id="A0A919RN83"/>
<evidence type="ECO:0000256" key="1">
    <source>
        <dbReference type="SAM" id="MobiDB-lite"/>
    </source>
</evidence>
<protein>
    <submittedName>
        <fullName evidence="2">Uncharacterized protein</fullName>
    </submittedName>
</protein>
<evidence type="ECO:0000313" key="2">
    <source>
        <dbReference type="EMBL" id="GII95564.1"/>
    </source>
</evidence>
<reference evidence="2" key="1">
    <citation type="submission" date="2021-01" db="EMBL/GenBank/DDBJ databases">
        <title>Whole genome shotgun sequence of Sinosporangium siamense NBRC 109515.</title>
        <authorList>
            <person name="Komaki H."/>
            <person name="Tamura T."/>
        </authorList>
    </citation>
    <scope>NUCLEOTIDE SEQUENCE</scope>
    <source>
        <strain evidence="2">NBRC 109515</strain>
    </source>
</reference>
<feature type="region of interest" description="Disordered" evidence="1">
    <location>
        <begin position="39"/>
        <end position="58"/>
    </location>
</feature>
<dbReference type="Proteomes" id="UP000606172">
    <property type="component" value="Unassembled WGS sequence"/>
</dbReference>
<sequence length="80" mass="9160">MNEREIRELRTENDFLKSDSVLRQGSPVSDRFESPVFIAPTGGYSPKRPANPEEGWQCSSPLRGVPTWILKRTRCPSKNR</sequence>
<keyword evidence="3" id="KW-1185">Reference proteome</keyword>
<proteinExistence type="predicted"/>
<dbReference type="EMBL" id="BOOW01000036">
    <property type="protein sequence ID" value="GII95564.1"/>
    <property type="molecule type" value="Genomic_DNA"/>
</dbReference>